<evidence type="ECO:0000256" key="1">
    <source>
        <dbReference type="SAM" id="MobiDB-lite"/>
    </source>
</evidence>
<dbReference type="AlphaFoldDB" id="A0AAW1FSG6"/>
<name>A0AAW1FSG6_ZOAVI</name>
<organism evidence="2 3">
    <name type="scientific">Zoarces viviparus</name>
    <name type="common">Viviparous eelpout</name>
    <name type="synonym">Blennius viviparus</name>
    <dbReference type="NCBI Taxonomy" id="48416"/>
    <lineage>
        <taxon>Eukaryota</taxon>
        <taxon>Metazoa</taxon>
        <taxon>Chordata</taxon>
        <taxon>Craniata</taxon>
        <taxon>Vertebrata</taxon>
        <taxon>Euteleostomi</taxon>
        <taxon>Actinopterygii</taxon>
        <taxon>Neopterygii</taxon>
        <taxon>Teleostei</taxon>
        <taxon>Neoteleostei</taxon>
        <taxon>Acanthomorphata</taxon>
        <taxon>Eupercaria</taxon>
        <taxon>Perciformes</taxon>
        <taxon>Cottioidei</taxon>
        <taxon>Zoarcales</taxon>
        <taxon>Zoarcidae</taxon>
        <taxon>Zoarcinae</taxon>
        <taxon>Zoarces</taxon>
    </lineage>
</organism>
<feature type="region of interest" description="Disordered" evidence="1">
    <location>
        <begin position="1"/>
        <end position="40"/>
    </location>
</feature>
<feature type="compositionally biased region" description="Polar residues" evidence="1">
    <location>
        <begin position="1"/>
        <end position="12"/>
    </location>
</feature>
<keyword evidence="3" id="KW-1185">Reference proteome</keyword>
<gene>
    <name evidence="2" type="ORF">VZT92_005118</name>
</gene>
<sequence length="93" mass="10058">MSVSVQPTTSTHCGPRQKPGSQNPPWGRISAQASTRTARLSPAVEGDRFIGYLRERSLLPLHSQHPARRQACIIDEVLAAATLSQRSGYPPPG</sequence>
<evidence type="ECO:0000313" key="3">
    <source>
        <dbReference type="Proteomes" id="UP001488805"/>
    </source>
</evidence>
<accession>A0AAW1FSG6</accession>
<protein>
    <submittedName>
        <fullName evidence="2">Uncharacterized protein</fullName>
    </submittedName>
</protein>
<comment type="caution">
    <text evidence="2">The sequence shown here is derived from an EMBL/GenBank/DDBJ whole genome shotgun (WGS) entry which is preliminary data.</text>
</comment>
<dbReference type="EMBL" id="JBCEZU010000034">
    <property type="protein sequence ID" value="KAK9537508.1"/>
    <property type="molecule type" value="Genomic_DNA"/>
</dbReference>
<evidence type="ECO:0000313" key="2">
    <source>
        <dbReference type="EMBL" id="KAK9537508.1"/>
    </source>
</evidence>
<dbReference type="Proteomes" id="UP001488805">
    <property type="component" value="Unassembled WGS sequence"/>
</dbReference>
<reference evidence="2 3" key="1">
    <citation type="journal article" date="2024" name="Genome Biol. Evol.">
        <title>Chromosome-level genome assembly of the viviparous eelpout Zoarces viviparus.</title>
        <authorList>
            <person name="Fuhrmann N."/>
            <person name="Brasseur M.V."/>
            <person name="Bakowski C.E."/>
            <person name="Podsiadlowski L."/>
            <person name="Prost S."/>
            <person name="Krehenwinkel H."/>
            <person name="Mayer C."/>
        </authorList>
    </citation>
    <scope>NUCLEOTIDE SEQUENCE [LARGE SCALE GENOMIC DNA]</scope>
    <source>
        <strain evidence="2">NO-MEL_2022_Ind0_liver</strain>
    </source>
</reference>
<proteinExistence type="predicted"/>